<feature type="transmembrane region" description="Helical" evidence="5">
    <location>
        <begin position="92"/>
        <end position="112"/>
    </location>
</feature>
<feature type="transmembrane region" description="Helical" evidence="5">
    <location>
        <begin position="336"/>
        <end position="355"/>
    </location>
</feature>
<dbReference type="AlphaFoldDB" id="A0A8X8ARV3"/>
<name>A0A8X8ARV3_BRACI</name>
<proteinExistence type="predicted"/>
<evidence type="ECO:0000256" key="2">
    <source>
        <dbReference type="ARBA" id="ARBA00022692"/>
    </source>
</evidence>
<dbReference type="EMBL" id="JAAMPC010000005">
    <property type="protein sequence ID" value="KAG2310960.1"/>
    <property type="molecule type" value="Genomic_DNA"/>
</dbReference>
<protein>
    <recommendedName>
        <fullName evidence="8">Zinc transporter 2</fullName>
    </recommendedName>
</protein>
<sequence length="356" mass="38761">MAFSSKTLKSTLFFLSIIFLCFSIILAHGGSDHEEEEEAAAANQPTQASGTTVVDLRSKSLVRVKIYCLIILFFSTFLAGISPYFYRWNESFLLLGTQFSGGIFLATALIHFLSDANETFRGLKHREYPYAFMLAVGGYCLTMLADVAVSFVAAGNKNNNQNGASGAGESRVDDAVEVKEEGRRENGSGVDVNQTILRTSGFGDTALLIVALCFHSVFEGIAIGVSDSKSDAWRNLWTISLHKIFAAVAMGIALLKLIPKRPFFLTVVYSFAFGISSPLGVGIGIGINATSQGAAGDWTYAISMSIACGVFMYVAIHHLISKGYKPREECYFDKPIYKFLAVFLGVTLLSIVMIWD</sequence>
<evidence type="ECO:0000313" key="7">
    <source>
        <dbReference type="Proteomes" id="UP000886595"/>
    </source>
</evidence>
<feature type="transmembrane region" description="Helical" evidence="5">
    <location>
        <begin position="262"/>
        <end position="286"/>
    </location>
</feature>
<gene>
    <name evidence="6" type="ORF">Bca52824_022517</name>
</gene>
<feature type="transmembrane region" description="Helical" evidence="5">
    <location>
        <begin position="298"/>
        <end position="316"/>
    </location>
</feature>
<organism evidence="6 7">
    <name type="scientific">Brassica carinata</name>
    <name type="common">Ethiopian mustard</name>
    <name type="synonym">Abyssinian cabbage</name>
    <dbReference type="NCBI Taxonomy" id="52824"/>
    <lineage>
        <taxon>Eukaryota</taxon>
        <taxon>Viridiplantae</taxon>
        <taxon>Streptophyta</taxon>
        <taxon>Embryophyta</taxon>
        <taxon>Tracheophyta</taxon>
        <taxon>Spermatophyta</taxon>
        <taxon>Magnoliopsida</taxon>
        <taxon>eudicotyledons</taxon>
        <taxon>Gunneridae</taxon>
        <taxon>Pentapetalae</taxon>
        <taxon>rosids</taxon>
        <taxon>malvids</taxon>
        <taxon>Brassicales</taxon>
        <taxon>Brassicaceae</taxon>
        <taxon>Brassiceae</taxon>
        <taxon>Brassica</taxon>
    </lineage>
</organism>
<feature type="transmembrane region" description="Helical" evidence="5">
    <location>
        <begin position="132"/>
        <end position="154"/>
    </location>
</feature>
<evidence type="ECO:0000256" key="3">
    <source>
        <dbReference type="ARBA" id="ARBA00022989"/>
    </source>
</evidence>
<keyword evidence="7" id="KW-1185">Reference proteome</keyword>
<keyword evidence="2 5" id="KW-0812">Transmembrane</keyword>
<evidence type="ECO:0000256" key="5">
    <source>
        <dbReference type="SAM" id="Phobius"/>
    </source>
</evidence>
<evidence type="ECO:0000313" key="6">
    <source>
        <dbReference type="EMBL" id="KAG2310960.1"/>
    </source>
</evidence>
<keyword evidence="4 5" id="KW-0472">Membrane</keyword>
<feature type="transmembrane region" description="Helical" evidence="5">
    <location>
        <begin position="237"/>
        <end position="255"/>
    </location>
</feature>
<dbReference type="PANTHER" id="PTHR11040:SF140">
    <property type="entry name" value="ZRT (ZRT), IRT- (IRT-) LIKE PROTEIN TRANSPORTER"/>
    <property type="match status" value="1"/>
</dbReference>
<dbReference type="Proteomes" id="UP000886595">
    <property type="component" value="Unassembled WGS sequence"/>
</dbReference>
<feature type="transmembrane region" description="Helical" evidence="5">
    <location>
        <begin position="12"/>
        <end position="30"/>
    </location>
</feature>
<feature type="transmembrane region" description="Helical" evidence="5">
    <location>
        <begin position="206"/>
        <end position="225"/>
    </location>
</feature>
<feature type="transmembrane region" description="Helical" evidence="5">
    <location>
        <begin position="64"/>
        <end position="85"/>
    </location>
</feature>
<comment type="subcellular location">
    <subcellularLocation>
        <location evidence="1">Membrane</location>
        <topology evidence="1">Multi-pass membrane protein</topology>
    </subcellularLocation>
</comment>
<accession>A0A8X8ARV3</accession>
<dbReference type="InterPro" id="IPR003689">
    <property type="entry name" value="ZIP"/>
</dbReference>
<dbReference type="Pfam" id="PF02535">
    <property type="entry name" value="Zip"/>
    <property type="match status" value="1"/>
</dbReference>
<dbReference type="GO" id="GO:0005385">
    <property type="term" value="F:zinc ion transmembrane transporter activity"/>
    <property type="evidence" value="ECO:0007669"/>
    <property type="project" value="TreeGrafter"/>
</dbReference>
<evidence type="ECO:0000256" key="4">
    <source>
        <dbReference type="ARBA" id="ARBA00023136"/>
    </source>
</evidence>
<keyword evidence="3 5" id="KW-1133">Transmembrane helix</keyword>
<comment type="caution">
    <text evidence="6">The sequence shown here is derived from an EMBL/GenBank/DDBJ whole genome shotgun (WGS) entry which is preliminary data.</text>
</comment>
<dbReference type="OrthoDB" id="448280at2759"/>
<evidence type="ECO:0008006" key="8">
    <source>
        <dbReference type="Google" id="ProtNLM"/>
    </source>
</evidence>
<dbReference type="PANTHER" id="PTHR11040">
    <property type="entry name" value="ZINC/IRON TRANSPORTER"/>
    <property type="match status" value="1"/>
</dbReference>
<reference evidence="6 7" key="1">
    <citation type="submission" date="2020-02" db="EMBL/GenBank/DDBJ databases">
        <authorList>
            <person name="Ma Q."/>
            <person name="Huang Y."/>
            <person name="Song X."/>
            <person name="Pei D."/>
        </authorList>
    </citation>
    <scope>NUCLEOTIDE SEQUENCE [LARGE SCALE GENOMIC DNA]</scope>
    <source>
        <strain evidence="6">Sxm20200214</strain>
        <tissue evidence="6">Leaf</tissue>
    </source>
</reference>
<dbReference type="GO" id="GO:0016020">
    <property type="term" value="C:membrane"/>
    <property type="evidence" value="ECO:0007669"/>
    <property type="project" value="UniProtKB-SubCell"/>
</dbReference>
<evidence type="ECO:0000256" key="1">
    <source>
        <dbReference type="ARBA" id="ARBA00004141"/>
    </source>
</evidence>